<dbReference type="Proteomes" id="UP001138793">
    <property type="component" value="Unassembled WGS sequence"/>
</dbReference>
<dbReference type="PANTHER" id="PTHR42809">
    <property type="entry name" value="FLAVODOXIN 2"/>
    <property type="match status" value="1"/>
</dbReference>
<keyword evidence="7" id="KW-0249">Electron transport</keyword>
<dbReference type="NCBIfam" id="NF005216">
    <property type="entry name" value="PRK06703.1"/>
    <property type="match status" value="1"/>
</dbReference>
<dbReference type="GO" id="GO:0016651">
    <property type="term" value="F:oxidoreductase activity, acting on NAD(P)H"/>
    <property type="evidence" value="ECO:0007669"/>
    <property type="project" value="UniProtKB-ARBA"/>
</dbReference>
<keyword evidence="10" id="KW-1185">Reference proteome</keyword>
<comment type="similarity">
    <text evidence="3">Belongs to the flavodoxin family.</text>
</comment>
<feature type="domain" description="Flavodoxin-like" evidence="8">
    <location>
        <begin position="4"/>
        <end position="145"/>
    </location>
</feature>
<keyword evidence="6" id="KW-0288">FMN</keyword>
<evidence type="ECO:0000256" key="3">
    <source>
        <dbReference type="ARBA" id="ARBA00005267"/>
    </source>
</evidence>
<dbReference type="AlphaFoldDB" id="A0A9X0YUG7"/>
<dbReference type="OrthoDB" id="9790745at2"/>
<dbReference type="InterPro" id="IPR029039">
    <property type="entry name" value="Flavoprotein-like_sf"/>
</dbReference>
<evidence type="ECO:0000256" key="7">
    <source>
        <dbReference type="ARBA" id="ARBA00022982"/>
    </source>
</evidence>
<comment type="caution">
    <text evidence="9">The sequence shown here is derived from an EMBL/GenBank/DDBJ whole genome shotgun (WGS) entry which is preliminary data.</text>
</comment>
<evidence type="ECO:0000256" key="5">
    <source>
        <dbReference type="ARBA" id="ARBA00022630"/>
    </source>
</evidence>
<gene>
    <name evidence="9" type="ORF">J2Z64_003128</name>
</gene>
<dbReference type="CDD" id="cd00133">
    <property type="entry name" value="PTS_IIB"/>
    <property type="match status" value="1"/>
</dbReference>
<keyword evidence="5" id="KW-0285">Flavoprotein</keyword>
<evidence type="ECO:0000256" key="1">
    <source>
        <dbReference type="ARBA" id="ARBA00001917"/>
    </source>
</evidence>
<dbReference type="Pfam" id="PF00258">
    <property type="entry name" value="Flavodoxin_1"/>
    <property type="match status" value="1"/>
</dbReference>
<evidence type="ECO:0000313" key="9">
    <source>
        <dbReference type="EMBL" id="MBP2078859.1"/>
    </source>
</evidence>
<organism evidence="9 10">
    <name type="scientific">Oceanobacillus polygoni</name>
    <dbReference type="NCBI Taxonomy" id="1235259"/>
    <lineage>
        <taxon>Bacteria</taxon>
        <taxon>Bacillati</taxon>
        <taxon>Bacillota</taxon>
        <taxon>Bacilli</taxon>
        <taxon>Bacillales</taxon>
        <taxon>Bacillaceae</taxon>
        <taxon>Oceanobacillus</taxon>
    </lineage>
</organism>
<dbReference type="InterPro" id="IPR008254">
    <property type="entry name" value="Flavodoxin/NO_synth"/>
</dbReference>
<keyword evidence="4" id="KW-0813">Transport</keyword>
<dbReference type="SUPFAM" id="SSF52218">
    <property type="entry name" value="Flavoproteins"/>
    <property type="match status" value="1"/>
</dbReference>
<dbReference type="RefSeq" id="WP_149473398.1">
    <property type="nucleotide sequence ID" value="NZ_JAGGMB010000011.1"/>
</dbReference>
<dbReference type="GO" id="GO:0010181">
    <property type="term" value="F:FMN binding"/>
    <property type="evidence" value="ECO:0007669"/>
    <property type="project" value="InterPro"/>
</dbReference>
<reference evidence="9" key="1">
    <citation type="submission" date="2021-03" db="EMBL/GenBank/DDBJ databases">
        <title>Genomic Encyclopedia of Type Strains, Phase IV (KMG-IV): sequencing the most valuable type-strain genomes for metagenomic binning, comparative biology and taxonomic classification.</title>
        <authorList>
            <person name="Goeker M."/>
        </authorList>
    </citation>
    <scope>NUCLEOTIDE SEQUENCE</scope>
    <source>
        <strain evidence="9">DSM 107338</strain>
    </source>
</reference>
<evidence type="ECO:0000313" key="10">
    <source>
        <dbReference type="Proteomes" id="UP001138793"/>
    </source>
</evidence>
<dbReference type="EMBL" id="JAGGMB010000011">
    <property type="protein sequence ID" value="MBP2078859.1"/>
    <property type="molecule type" value="Genomic_DNA"/>
</dbReference>
<evidence type="ECO:0000259" key="8">
    <source>
        <dbReference type="PROSITE" id="PS50902"/>
    </source>
</evidence>
<comment type="function">
    <text evidence="2">Low-potential electron donor to a number of redox enzymes.</text>
</comment>
<accession>A0A9X0YUG7</accession>
<protein>
    <submittedName>
        <fullName evidence="9">Flavodoxin I</fullName>
    </submittedName>
</protein>
<name>A0A9X0YUG7_9BACI</name>
<dbReference type="PANTHER" id="PTHR42809:SF1">
    <property type="entry name" value="FLAVODOXIN 1"/>
    <property type="match status" value="1"/>
</dbReference>
<dbReference type="PROSITE" id="PS50902">
    <property type="entry name" value="FLAVODOXIN_LIKE"/>
    <property type="match status" value="1"/>
</dbReference>
<proteinExistence type="inferred from homology"/>
<dbReference type="Gene3D" id="3.40.50.360">
    <property type="match status" value="1"/>
</dbReference>
<dbReference type="InterPro" id="IPR050619">
    <property type="entry name" value="Flavodoxin"/>
</dbReference>
<sequence>MNKILVLCSSCTGNTEMMAKAIVDYIQKQNNQVVFKSFEFDLIEVEELLDYDLVLIGTHSADDGQIPYEAEDFYDELSEVDLTDRLMGVFGSGESFYDVFCESIELMGDHLEHLGAKLVPERLKVELEPDDDDIIRCEAFAEKACAMIQEVH</sequence>
<evidence type="ECO:0000256" key="2">
    <source>
        <dbReference type="ARBA" id="ARBA00003297"/>
    </source>
</evidence>
<evidence type="ECO:0000256" key="6">
    <source>
        <dbReference type="ARBA" id="ARBA00022643"/>
    </source>
</evidence>
<evidence type="ECO:0000256" key="4">
    <source>
        <dbReference type="ARBA" id="ARBA00022448"/>
    </source>
</evidence>
<comment type="cofactor">
    <cofactor evidence="1">
        <name>FMN</name>
        <dbReference type="ChEBI" id="CHEBI:58210"/>
    </cofactor>
</comment>